<feature type="domain" description="MDMPI C-terminal" evidence="1">
    <location>
        <begin position="234"/>
        <end position="330"/>
    </location>
</feature>
<reference evidence="4" key="1">
    <citation type="journal article" date="2019" name="Int. J. Syst. Evol. Microbiol.">
        <title>The Global Catalogue of Microorganisms (GCM) 10K type strain sequencing project: providing services to taxonomists for standard genome sequencing and annotation.</title>
        <authorList>
            <consortium name="The Broad Institute Genomics Platform"/>
            <consortium name="The Broad Institute Genome Sequencing Center for Infectious Disease"/>
            <person name="Wu L."/>
            <person name="Ma J."/>
        </authorList>
    </citation>
    <scope>NUCLEOTIDE SEQUENCE [LARGE SCALE GENOMIC DNA]</scope>
    <source>
        <strain evidence="4">JCM 9651</strain>
    </source>
</reference>
<dbReference type="Pfam" id="PF07398">
    <property type="entry name" value="MDMPI_C"/>
    <property type="match status" value="1"/>
</dbReference>
<proteinExistence type="predicted"/>
<dbReference type="Proteomes" id="UP001499990">
    <property type="component" value="Unassembled WGS sequence"/>
</dbReference>
<gene>
    <name evidence="3" type="ORF">GCM10020367_07990</name>
</gene>
<keyword evidence="4" id="KW-1185">Reference proteome</keyword>
<name>A0ABP6S647_9ACTN</name>
<dbReference type="EMBL" id="BAAAYL010000001">
    <property type="protein sequence ID" value="GAA3368678.1"/>
    <property type="molecule type" value="Genomic_DNA"/>
</dbReference>
<feature type="domain" description="Mycothiol-dependent maleylpyruvate isomerase metal-binding" evidence="2">
    <location>
        <begin position="97"/>
        <end position="220"/>
    </location>
</feature>
<dbReference type="RefSeq" id="WP_345034602.1">
    <property type="nucleotide sequence ID" value="NZ_BAAAYL010000001.1"/>
</dbReference>
<dbReference type="SUPFAM" id="SSF109854">
    <property type="entry name" value="DinB/YfiT-like putative metalloenzymes"/>
    <property type="match status" value="1"/>
</dbReference>
<evidence type="ECO:0000259" key="2">
    <source>
        <dbReference type="Pfam" id="PF11716"/>
    </source>
</evidence>
<dbReference type="NCBIfam" id="TIGR03083">
    <property type="entry name" value="maleylpyruvate isomerase family mycothiol-dependent enzyme"/>
    <property type="match status" value="1"/>
</dbReference>
<accession>A0ABP6S647</accession>
<dbReference type="InterPro" id="IPR024344">
    <property type="entry name" value="MDMPI_metal-binding"/>
</dbReference>
<dbReference type="InterPro" id="IPR010872">
    <property type="entry name" value="MDMPI_C-term_domain"/>
</dbReference>
<comment type="caution">
    <text evidence="3">The sequence shown here is derived from an EMBL/GenBank/DDBJ whole genome shotgun (WGS) entry which is preliminary data.</text>
</comment>
<evidence type="ECO:0000259" key="1">
    <source>
        <dbReference type="Pfam" id="PF07398"/>
    </source>
</evidence>
<evidence type="ECO:0000313" key="3">
    <source>
        <dbReference type="EMBL" id="GAA3368678.1"/>
    </source>
</evidence>
<dbReference type="PANTHER" id="PTHR40758:SF1">
    <property type="entry name" value="CONSERVED PROTEIN"/>
    <property type="match status" value="1"/>
</dbReference>
<evidence type="ECO:0000313" key="4">
    <source>
        <dbReference type="Proteomes" id="UP001499990"/>
    </source>
</evidence>
<dbReference type="PANTHER" id="PTHR40758">
    <property type="entry name" value="CONSERVED PROTEIN"/>
    <property type="match status" value="1"/>
</dbReference>
<sequence length="337" mass="37705">MSEALLRTLAQALAHLVTMVDTCDDDVLDPDTAVKWLEDSGHVLNQLSTEDQCRLTELFRQIALREPEGPWREALLRMPDGYGFDHDADERHRRYCHEAESQVGRFLQVVRDVDPATPVPTCPGWTFADLIKHHGTTHRWMAHLVRTGAMKRVRSRDVPLDLPPHPSGYQDWLAGSAAACLDTLRAAPPEMPMWTHGADRHVRFWPRRLLFEAVVHRADAELVLGREPDIGAETAIDGIDEFLENLPHLSDATWAGEPVSVRLCSGDGDAAWTVTFGGGDFAWRRSRDETLATATVRATSSSDLLLLVYGRYKPEADRFTVTGDRAALDRWLSATAL</sequence>
<protein>
    <recommendedName>
        <fullName evidence="5">Maleylpyruvate isomerase family mycothiol-dependent enzyme</fullName>
    </recommendedName>
</protein>
<organism evidence="3 4">
    <name type="scientific">Streptomyces sannanensis</name>
    <dbReference type="NCBI Taxonomy" id="285536"/>
    <lineage>
        <taxon>Bacteria</taxon>
        <taxon>Bacillati</taxon>
        <taxon>Actinomycetota</taxon>
        <taxon>Actinomycetes</taxon>
        <taxon>Kitasatosporales</taxon>
        <taxon>Streptomycetaceae</taxon>
        <taxon>Streptomyces</taxon>
    </lineage>
</organism>
<dbReference type="InterPro" id="IPR034660">
    <property type="entry name" value="DinB/YfiT-like"/>
</dbReference>
<dbReference type="Pfam" id="PF11716">
    <property type="entry name" value="MDMPI_N"/>
    <property type="match status" value="1"/>
</dbReference>
<dbReference type="InterPro" id="IPR017517">
    <property type="entry name" value="Maleyloyr_isom"/>
</dbReference>
<evidence type="ECO:0008006" key="5">
    <source>
        <dbReference type="Google" id="ProtNLM"/>
    </source>
</evidence>